<evidence type="ECO:0000313" key="3">
    <source>
        <dbReference type="Proteomes" id="UP001268577"/>
    </source>
</evidence>
<organism evidence="2 3">
    <name type="scientific">Vagococcus carniphilus</name>
    <dbReference type="NCBI Taxonomy" id="218144"/>
    <lineage>
        <taxon>Bacteria</taxon>
        <taxon>Bacillati</taxon>
        <taxon>Bacillota</taxon>
        <taxon>Bacilli</taxon>
        <taxon>Lactobacillales</taxon>
        <taxon>Enterococcaceae</taxon>
        <taxon>Vagococcus</taxon>
    </lineage>
</organism>
<feature type="domain" description="Helix-turn-helix" evidence="1">
    <location>
        <begin position="44"/>
        <end position="90"/>
    </location>
</feature>
<dbReference type="Proteomes" id="UP001268577">
    <property type="component" value="Unassembled WGS sequence"/>
</dbReference>
<accession>A0AAW8U4B3</accession>
<comment type="caution">
    <text evidence="2">The sequence shown here is derived from an EMBL/GenBank/DDBJ whole genome shotgun (WGS) entry which is preliminary data.</text>
</comment>
<evidence type="ECO:0000313" key="2">
    <source>
        <dbReference type="EMBL" id="MDT2834393.1"/>
    </source>
</evidence>
<dbReference type="AlphaFoldDB" id="A0AAW8U4B3"/>
<dbReference type="RefSeq" id="WP_311985396.1">
    <property type="nucleotide sequence ID" value="NZ_JARQBZ010000018.1"/>
</dbReference>
<reference evidence="2" key="1">
    <citation type="submission" date="2023-03" db="EMBL/GenBank/DDBJ databases">
        <authorList>
            <person name="Shen W."/>
            <person name="Cai J."/>
        </authorList>
    </citation>
    <scope>NUCLEOTIDE SEQUENCE</scope>
    <source>
        <strain evidence="2">P96-3</strain>
    </source>
</reference>
<name>A0AAW8U4B3_9ENTE</name>
<dbReference type="EMBL" id="JARQBZ010000018">
    <property type="protein sequence ID" value="MDT2834393.1"/>
    <property type="molecule type" value="Genomic_DNA"/>
</dbReference>
<proteinExistence type="predicted"/>
<protein>
    <submittedName>
        <fullName evidence="2">Helix-turn-helix domain-containing protein</fullName>
    </submittedName>
</protein>
<evidence type="ECO:0000259" key="1">
    <source>
        <dbReference type="Pfam" id="PF12728"/>
    </source>
</evidence>
<dbReference type="InterPro" id="IPR041657">
    <property type="entry name" value="HTH_17"/>
</dbReference>
<sequence length="96" mass="10998">MVIETKIEISGESLEKFTSLVANKVAEKLNRYESKEAPEYFSKVEAAKYLNVSPNTLDKYIKNGLEIHIIDDELATRLSKTSIDKFMNEHKVKGYI</sequence>
<gene>
    <name evidence="2" type="ORF">P7H70_10130</name>
</gene>
<dbReference type="Pfam" id="PF12728">
    <property type="entry name" value="HTH_17"/>
    <property type="match status" value="1"/>
</dbReference>